<dbReference type="SUPFAM" id="SSF54211">
    <property type="entry name" value="Ribosomal protein S5 domain 2-like"/>
    <property type="match status" value="1"/>
</dbReference>
<dbReference type="EMBL" id="MFJF01000012">
    <property type="protein sequence ID" value="OGG06966.1"/>
    <property type="molecule type" value="Genomic_DNA"/>
</dbReference>
<dbReference type="Gene3D" id="3.30.230.10">
    <property type="match status" value="1"/>
</dbReference>
<dbReference type="Gene3D" id="3.30.70.890">
    <property type="entry name" value="GHMP kinase, C-terminal domain"/>
    <property type="match status" value="1"/>
</dbReference>
<dbReference type="Pfam" id="PF00288">
    <property type="entry name" value="GHMP_kinases_N"/>
    <property type="match status" value="1"/>
</dbReference>
<evidence type="ECO:0000256" key="1">
    <source>
        <dbReference type="ARBA" id="ARBA00022490"/>
    </source>
</evidence>
<evidence type="ECO:0000256" key="4">
    <source>
        <dbReference type="ARBA" id="ARBA00022741"/>
    </source>
</evidence>
<evidence type="ECO:0000313" key="12">
    <source>
        <dbReference type="EMBL" id="OGG06966.1"/>
    </source>
</evidence>
<proteinExistence type="predicted"/>
<dbReference type="GO" id="GO:0005524">
    <property type="term" value="F:ATP binding"/>
    <property type="evidence" value="ECO:0007669"/>
    <property type="project" value="UniProtKB-KW"/>
</dbReference>
<dbReference type="InterPro" id="IPR006205">
    <property type="entry name" value="Mev_gal_kin"/>
</dbReference>
<name>A0A1F5Z3G8_9BACT</name>
<dbReference type="InterPro" id="IPR014721">
    <property type="entry name" value="Ribsml_uS5_D2-typ_fold_subgr"/>
</dbReference>
<evidence type="ECO:0000259" key="11">
    <source>
        <dbReference type="Pfam" id="PF00288"/>
    </source>
</evidence>
<reference evidence="12 13" key="1">
    <citation type="journal article" date="2016" name="Nat. Commun.">
        <title>Thousands of microbial genomes shed light on interconnected biogeochemical processes in an aquifer system.</title>
        <authorList>
            <person name="Anantharaman K."/>
            <person name="Brown C.T."/>
            <person name="Hug L.A."/>
            <person name="Sharon I."/>
            <person name="Castelle C.J."/>
            <person name="Probst A.J."/>
            <person name="Thomas B.C."/>
            <person name="Singh A."/>
            <person name="Wilkins M.J."/>
            <person name="Karaoz U."/>
            <person name="Brodie E.L."/>
            <person name="Williams K.H."/>
            <person name="Hubbard S.S."/>
            <person name="Banfield J.F."/>
        </authorList>
    </citation>
    <scope>NUCLEOTIDE SEQUENCE [LARGE SCALE GENOMIC DNA]</scope>
</reference>
<dbReference type="GO" id="GO:0005829">
    <property type="term" value="C:cytosol"/>
    <property type="evidence" value="ECO:0007669"/>
    <property type="project" value="TreeGrafter"/>
</dbReference>
<dbReference type="AlphaFoldDB" id="A0A1F5Z3G8"/>
<keyword evidence="1" id="KW-0963">Cytoplasm</keyword>
<keyword evidence="7" id="KW-0460">Magnesium</keyword>
<dbReference type="InterPro" id="IPR020568">
    <property type="entry name" value="Ribosomal_Su5_D2-typ_SF"/>
</dbReference>
<keyword evidence="6" id="KW-0067">ATP-binding</keyword>
<dbReference type="UniPathway" id="UPA00057">
    <property type="reaction ID" value="UER00098"/>
</dbReference>
<evidence type="ECO:0000256" key="10">
    <source>
        <dbReference type="SAM" id="Phobius"/>
    </source>
</evidence>
<keyword evidence="3" id="KW-0808">Transferase</keyword>
<comment type="pathway">
    <text evidence="9">Isoprenoid biosynthesis; isopentenyl diphosphate biosynthesis via mevalonate pathway; isopentenyl diphosphate from (R)-mevalonate: step 1/3.</text>
</comment>
<comment type="caution">
    <text evidence="12">The sequence shown here is derived from an EMBL/GenBank/DDBJ whole genome shotgun (WGS) entry which is preliminary data.</text>
</comment>
<dbReference type="PANTHER" id="PTHR43290">
    <property type="entry name" value="MEVALONATE KINASE"/>
    <property type="match status" value="1"/>
</dbReference>
<dbReference type="SUPFAM" id="SSF55060">
    <property type="entry name" value="GHMP Kinase, C-terminal domain"/>
    <property type="match status" value="1"/>
</dbReference>
<feature type="transmembrane region" description="Helical" evidence="10">
    <location>
        <begin position="84"/>
        <end position="106"/>
    </location>
</feature>
<dbReference type="InterPro" id="IPR036554">
    <property type="entry name" value="GHMP_kinase_C_sf"/>
</dbReference>
<keyword evidence="10" id="KW-0812">Transmembrane</keyword>
<dbReference type="PANTHER" id="PTHR43290:SF2">
    <property type="entry name" value="MEVALONATE KINASE"/>
    <property type="match status" value="1"/>
</dbReference>
<accession>A0A1F5Z3G8</accession>
<keyword evidence="10" id="KW-0472">Membrane</keyword>
<evidence type="ECO:0000256" key="3">
    <source>
        <dbReference type="ARBA" id="ARBA00022679"/>
    </source>
</evidence>
<keyword evidence="10" id="KW-1133">Transmembrane helix</keyword>
<dbReference type="Proteomes" id="UP000177354">
    <property type="component" value="Unassembled WGS sequence"/>
</dbReference>
<evidence type="ECO:0000256" key="9">
    <source>
        <dbReference type="ARBA" id="ARBA00029438"/>
    </source>
</evidence>
<dbReference type="GO" id="GO:0004496">
    <property type="term" value="F:mevalonate kinase activity"/>
    <property type="evidence" value="ECO:0007669"/>
    <property type="project" value="InterPro"/>
</dbReference>
<organism evidence="12 13">
    <name type="scientific">Candidatus Gottesmanbacteria bacterium RIFCSPHIGHO2_01_FULL_40_15</name>
    <dbReference type="NCBI Taxonomy" id="1798376"/>
    <lineage>
        <taxon>Bacteria</taxon>
        <taxon>Candidatus Gottesmaniibacteriota</taxon>
    </lineage>
</organism>
<dbReference type="InterPro" id="IPR006204">
    <property type="entry name" value="GHMP_kinase_N_dom"/>
</dbReference>
<keyword evidence="2" id="KW-0444">Lipid biosynthesis</keyword>
<feature type="domain" description="GHMP kinase N-terminal" evidence="11">
    <location>
        <begin position="58"/>
        <end position="142"/>
    </location>
</feature>
<evidence type="ECO:0000256" key="7">
    <source>
        <dbReference type="ARBA" id="ARBA00022842"/>
    </source>
</evidence>
<keyword evidence="4" id="KW-0547">Nucleotide-binding</keyword>
<evidence type="ECO:0000313" key="13">
    <source>
        <dbReference type="Proteomes" id="UP000177354"/>
    </source>
</evidence>
<dbReference type="GO" id="GO:0019287">
    <property type="term" value="P:isopentenyl diphosphate biosynthetic process, mevalonate pathway"/>
    <property type="evidence" value="ECO:0007669"/>
    <property type="project" value="UniProtKB-UniPathway"/>
</dbReference>
<gene>
    <name evidence="12" type="ORF">A2777_03795</name>
</gene>
<protein>
    <recommendedName>
        <fullName evidence="11">GHMP kinase N-terminal domain-containing protein</fullName>
    </recommendedName>
</protein>
<evidence type="ECO:0000256" key="6">
    <source>
        <dbReference type="ARBA" id="ARBA00022840"/>
    </source>
</evidence>
<dbReference type="PRINTS" id="PR00959">
    <property type="entry name" value="MEVGALKINASE"/>
</dbReference>
<evidence type="ECO:0000256" key="2">
    <source>
        <dbReference type="ARBA" id="ARBA00022516"/>
    </source>
</evidence>
<keyword evidence="8" id="KW-0443">Lipid metabolism</keyword>
<keyword evidence="5" id="KW-0418">Kinase</keyword>
<evidence type="ECO:0000256" key="5">
    <source>
        <dbReference type="ARBA" id="ARBA00022777"/>
    </source>
</evidence>
<sequence length="313" mass="34540">MQVTVSSPGKIYLSGEHFVVFGRPALLSAIDKRVYVTVSDDGSKRQINSADNFFIRHIIGIVKKHFKINDFPPFRITVKSKIKAGYHLGSSAAVSVAVISSLSYFLRSVWKPDLFNLLAFRAEKIKHGNPSGADNTVSVFGGLIWYSEKGKIIKSIRLSPAVSSQVLNNFYLVDTGRPCQTTGDMVSHVGKFRNENMKYFKRLADINEKETNNVLNSLNSGDIKNLKKAVRAGQQTFKNLGVVSKKVIPFIKDLESEGGAAKILGGGGYMGGVGYLLCLLQNRQVLTQICTKYGFTFQDILLGQPGLRLEKLK</sequence>
<evidence type="ECO:0000256" key="8">
    <source>
        <dbReference type="ARBA" id="ARBA00023098"/>
    </source>
</evidence>